<evidence type="ECO:0000256" key="5">
    <source>
        <dbReference type="SAM" id="Coils"/>
    </source>
</evidence>
<sequence>MVSYVMLVFVLLFILLFFYFVPLGLWIQAVVSLGVGRITIIDLIRMRLRKIAPRLVVDGVINSHKSGLNNISTDMLETHYLAGGAVANVVSALIAASKANIPLPFETASAIDLAGRDVKAAVETSVYPKVIDAPRDGFLSAVAKDGVELKARARVTVRTNIPGLVGGATDDTIIARVGEGIVSAIGSSVTYGSVLENPDNISRAVLQKGLDAGTAFEILSIDIADLDVGKNVGAQLQADQAEADLRVAQAKAETRRAMAVAQEQEMIARVQEMRAKVVEAEAEVPMAMSQAFREGKLGVFDYYNMRNIEADTGMRDSIAGSKESDSTTQPGTEES</sequence>
<keyword evidence="3" id="KW-1133">Transmembrane helix</keyword>
<feature type="region of interest" description="Disordered" evidence="6">
    <location>
        <begin position="314"/>
        <end position="335"/>
    </location>
</feature>
<protein>
    <submittedName>
        <fullName evidence="7">Uncharacterized protein</fullName>
    </submittedName>
</protein>
<keyword evidence="2" id="KW-0812">Transmembrane</keyword>
<keyword evidence="4" id="KW-0472">Membrane</keyword>
<feature type="coiled-coil region" evidence="5">
    <location>
        <begin position="231"/>
        <end position="283"/>
    </location>
</feature>
<reference evidence="7" key="1">
    <citation type="submission" date="2018-05" db="EMBL/GenBank/DDBJ databases">
        <authorList>
            <person name="Lanie J.A."/>
            <person name="Ng W.-L."/>
            <person name="Kazmierczak K.M."/>
            <person name="Andrzejewski T.M."/>
            <person name="Davidsen T.M."/>
            <person name="Wayne K.J."/>
            <person name="Tettelin H."/>
            <person name="Glass J.I."/>
            <person name="Rusch D."/>
            <person name="Podicherti R."/>
            <person name="Tsui H.-C.T."/>
            <person name="Winkler M.E."/>
        </authorList>
    </citation>
    <scope>NUCLEOTIDE SEQUENCE</scope>
</reference>
<evidence type="ECO:0000256" key="3">
    <source>
        <dbReference type="ARBA" id="ARBA00022989"/>
    </source>
</evidence>
<feature type="compositionally biased region" description="Polar residues" evidence="6">
    <location>
        <begin position="326"/>
        <end position="335"/>
    </location>
</feature>
<name>A0A381YPB8_9ZZZZ</name>
<evidence type="ECO:0000256" key="2">
    <source>
        <dbReference type="ARBA" id="ARBA00022692"/>
    </source>
</evidence>
<organism evidence="7">
    <name type="scientific">marine metagenome</name>
    <dbReference type="NCBI Taxonomy" id="408172"/>
    <lineage>
        <taxon>unclassified sequences</taxon>
        <taxon>metagenomes</taxon>
        <taxon>ecological metagenomes</taxon>
    </lineage>
</organism>
<evidence type="ECO:0000256" key="1">
    <source>
        <dbReference type="ARBA" id="ARBA00022475"/>
    </source>
</evidence>
<keyword evidence="5" id="KW-0175">Coiled coil</keyword>
<dbReference type="HAMAP" id="MF_01562">
    <property type="entry name" value="FloA"/>
    <property type="match status" value="1"/>
</dbReference>
<gene>
    <name evidence="7" type="ORF">METZ01_LOCUS131326</name>
</gene>
<dbReference type="EMBL" id="UINC01018640">
    <property type="protein sequence ID" value="SVA78472.1"/>
    <property type="molecule type" value="Genomic_DNA"/>
</dbReference>
<evidence type="ECO:0000313" key="7">
    <source>
        <dbReference type="EMBL" id="SVA78472.1"/>
    </source>
</evidence>
<keyword evidence="1" id="KW-1003">Cell membrane</keyword>
<dbReference type="Pfam" id="PF12127">
    <property type="entry name" value="FloA"/>
    <property type="match status" value="1"/>
</dbReference>
<evidence type="ECO:0000256" key="4">
    <source>
        <dbReference type="ARBA" id="ARBA00023136"/>
    </source>
</evidence>
<evidence type="ECO:0000256" key="6">
    <source>
        <dbReference type="SAM" id="MobiDB-lite"/>
    </source>
</evidence>
<dbReference type="NCBIfam" id="NF010186">
    <property type="entry name" value="PRK13665.1"/>
    <property type="match status" value="1"/>
</dbReference>
<proteinExistence type="inferred from homology"/>
<dbReference type="AlphaFoldDB" id="A0A381YPB8"/>
<dbReference type="InterPro" id="IPR022853">
    <property type="entry name" value="FloA"/>
</dbReference>
<accession>A0A381YPB8</accession>